<evidence type="ECO:0000256" key="2">
    <source>
        <dbReference type="ARBA" id="ARBA00022692"/>
    </source>
</evidence>
<organism evidence="6 7">
    <name type="scientific">Alkalibacterium olivapovliticus</name>
    <dbReference type="NCBI Taxonomy" id="99907"/>
    <lineage>
        <taxon>Bacteria</taxon>
        <taxon>Bacillati</taxon>
        <taxon>Bacillota</taxon>
        <taxon>Bacilli</taxon>
        <taxon>Lactobacillales</taxon>
        <taxon>Carnobacteriaceae</taxon>
        <taxon>Alkalibacterium</taxon>
    </lineage>
</organism>
<dbReference type="InterPro" id="IPR027359">
    <property type="entry name" value="Volt_channel_dom_sf"/>
</dbReference>
<evidence type="ECO:0000313" key="6">
    <source>
        <dbReference type="EMBL" id="PRY83537.1"/>
    </source>
</evidence>
<dbReference type="EMBL" id="PVTO01000004">
    <property type="protein sequence ID" value="PRY83537.1"/>
    <property type="molecule type" value="Genomic_DNA"/>
</dbReference>
<dbReference type="Proteomes" id="UP000238205">
    <property type="component" value="Unassembled WGS sequence"/>
</dbReference>
<proteinExistence type="predicted"/>
<protein>
    <recommendedName>
        <fullName evidence="8">Ion transport protein</fullName>
    </recommendedName>
</protein>
<sequence length="88" mass="10209">MKTLRTYYDPLIIILAILSVSLLILDSLAVLNLSLSPFREIDVLILLLFTYDYINRLIRADQKGQFFKKNIMDLVAIIPFHSVFAFFV</sequence>
<comment type="subcellular location">
    <subcellularLocation>
        <location evidence="1">Membrane</location>
        <topology evidence="1">Multi-pass membrane protein</topology>
    </subcellularLocation>
</comment>
<keyword evidence="3 5" id="KW-1133">Transmembrane helix</keyword>
<evidence type="ECO:0000256" key="3">
    <source>
        <dbReference type="ARBA" id="ARBA00022989"/>
    </source>
</evidence>
<evidence type="ECO:0000313" key="7">
    <source>
        <dbReference type="Proteomes" id="UP000238205"/>
    </source>
</evidence>
<keyword evidence="7" id="KW-1185">Reference proteome</keyword>
<keyword evidence="4 5" id="KW-0472">Membrane</keyword>
<evidence type="ECO:0000256" key="5">
    <source>
        <dbReference type="SAM" id="Phobius"/>
    </source>
</evidence>
<feature type="transmembrane region" description="Helical" evidence="5">
    <location>
        <begin position="12"/>
        <end position="35"/>
    </location>
</feature>
<name>A0A2T0WA19_9LACT</name>
<evidence type="ECO:0008006" key="8">
    <source>
        <dbReference type="Google" id="ProtNLM"/>
    </source>
</evidence>
<dbReference type="GO" id="GO:0016020">
    <property type="term" value="C:membrane"/>
    <property type="evidence" value="ECO:0007669"/>
    <property type="project" value="UniProtKB-SubCell"/>
</dbReference>
<gene>
    <name evidence="6" type="ORF">CLV38_104144</name>
</gene>
<dbReference type="SUPFAM" id="SSF81324">
    <property type="entry name" value="Voltage-gated potassium channels"/>
    <property type="match status" value="1"/>
</dbReference>
<evidence type="ECO:0000256" key="4">
    <source>
        <dbReference type="ARBA" id="ARBA00023136"/>
    </source>
</evidence>
<accession>A0A2T0WA19</accession>
<evidence type="ECO:0000256" key="1">
    <source>
        <dbReference type="ARBA" id="ARBA00004141"/>
    </source>
</evidence>
<reference evidence="6 7" key="1">
    <citation type="submission" date="2018-03" db="EMBL/GenBank/DDBJ databases">
        <title>Genomic Encyclopedia of Archaeal and Bacterial Type Strains, Phase II (KMG-II): from individual species to whole genera.</title>
        <authorList>
            <person name="Goeker M."/>
        </authorList>
    </citation>
    <scope>NUCLEOTIDE SEQUENCE [LARGE SCALE GENOMIC DNA]</scope>
    <source>
        <strain evidence="6 7">DSM 13175</strain>
    </source>
</reference>
<feature type="transmembrane region" description="Helical" evidence="5">
    <location>
        <begin position="41"/>
        <end position="58"/>
    </location>
</feature>
<dbReference type="AlphaFoldDB" id="A0A2T0WA19"/>
<dbReference type="RefSeq" id="WP_245920525.1">
    <property type="nucleotide sequence ID" value="NZ_PVTO01000004.1"/>
</dbReference>
<keyword evidence="2 5" id="KW-0812">Transmembrane</keyword>
<comment type="caution">
    <text evidence="6">The sequence shown here is derived from an EMBL/GenBank/DDBJ whole genome shotgun (WGS) entry which is preliminary data.</text>
</comment>
<dbReference type="Gene3D" id="1.20.120.350">
    <property type="entry name" value="Voltage-gated potassium channels. Chain C"/>
    <property type="match status" value="1"/>
</dbReference>